<organism evidence="3 4">
    <name type="scientific">Alteromonas aestuariivivens</name>
    <dbReference type="NCBI Taxonomy" id="1938339"/>
    <lineage>
        <taxon>Bacteria</taxon>
        <taxon>Pseudomonadati</taxon>
        <taxon>Pseudomonadota</taxon>
        <taxon>Gammaproteobacteria</taxon>
        <taxon>Alteromonadales</taxon>
        <taxon>Alteromonadaceae</taxon>
        <taxon>Alteromonas/Salinimonas group</taxon>
        <taxon>Alteromonas</taxon>
    </lineage>
</organism>
<evidence type="ECO:0000313" key="4">
    <source>
        <dbReference type="Proteomes" id="UP000256561"/>
    </source>
</evidence>
<keyword evidence="4" id="KW-1185">Reference proteome</keyword>
<protein>
    <recommendedName>
        <fullName evidence="2">HTH LytTR-type domain-containing protein</fullName>
    </recommendedName>
</protein>
<keyword evidence="1" id="KW-0902">Two-component regulatory system</keyword>
<dbReference type="Pfam" id="PF04397">
    <property type="entry name" value="LytTR"/>
    <property type="match status" value="1"/>
</dbReference>
<dbReference type="InterPro" id="IPR011006">
    <property type="entry name" value="CheY-like_superfamily"/>
</dbReference>
<dbReference type="GO" id="GO:0000156">
    <property type="term" value="F:phosphorelay response regulator activity"/>
    <property type="evidence" value="ECO:0007669"/>
    <property type="project" value="InterPro"/>
</dbReference>
<dbReference type="Proteomes" id="UP000256561">
    <property type="component" value="Unassembled WGS sequence"/>
</dbReference>
<dbReference type="GO" id="GO:0003677">
    <property type="term" value="F:DNA binding"/>
    <property type="evidence" value="ECO:0007669"/>
    <property type="project" value="InterPro"/>
</dbReference>
<feature type="domain" description="HTH LytTR-type" evidence="2">
    <location>
        <begin position="201"/>
        <end position="296"/>
    </location>
</feature>
<dbReference type="PANTHER" id="PTHR37299:SF1">
    <property type="entry name" value="STAGE 0 SPORULATION PROTEIN A HOMOLOG"/>
    <property type="match status" value="1"/>
</dbReference>
<dbReference type="Gene3D" id="2.40.50.1020">
    <property type="entry name" value="LytTr DNA-binding domain"/>
    <property type="match status" value="1"/>
</dbReference>
<sequence>MTPQAMKTNSTSLEAWLPRFEAALFSRESVNVANAVPPVERDVLSVIAVIKSDGSPHRQALAEVLEQHENVTQVFLCEDLQSITEVLVSFSDAVLFADCSTLNRLSPAVVIDHPCVVIGGSNHDALDAFGLRACDFLQLPYDEASLANCLTRVMSGIEKQRNRSQYSRLCSGLTRHLGVSQEDLVSMLRKRCESSERPGMLGVRTDKGWYCVHPADIRWIEAAGDYMCLYTAGENHIIRSTLTELVKRLDSEDFVRVSRSIVVNRQHVENLSCQAPNTYYLAMDDGSQIKISRRYYTAYWQNYAEHK</sequence>
<dbReference type="PROSITE" id="PS50930">
    <property type="entry name" value="HTH_LYTTR"/>
    <property type="match status" value="1"/>
</dbReference>
<dbReference type="EMBL" id="QRHA01000011">
    <property type="protein sequence ID" value="RDV24335.1"/>
    <property type="molecule type" value="Genomic_DNA"/>
</dbReference>
<dbReference type="InterPro" id="IPR007492">
    <property type="entry name" value="LytTR_DNA-bd_dom"/>
</dbReference>
<dbReference type="SUPFAM" id="SSF52172">
    <property type="entry name" value="CheY-like"/>
    <property type="match status" value="1"/>
</dbReference>
<name>A0A3D8M457_9ALTE</name>
<evidence type="ECO:0000259" key="2">
    <source>
        <dbReference type="PROSITE" id="PS50930"/>
    </source>
</evidence>
<reference evidence="4" key="1">
    <citation type="submission" date="2018-08" db="EMBL/GenBank/DDBJ databases">
        <authorList>
            <person name="Zhang J."/>
            <person name="Du Z.-J."/>
        </authorList>
    </citation>
    <scope>NUCLEOTIDE SEQUENCE [LARGE SCALE GENOMIC DNA]</scope>
    <source>
        <strain evidence="4">KCTC 52655</strain>
    </source>
</reference>
<dbReference type="PANTHER" id="PTHR37299">
    <property type="entry name" value="TRANSCRIPTIONAL REGULATOR-RELATED"/>
    <property type="match status" value="1"/>
</dbReference>
<proteinExistence type="predicted"/>
<comment type="caution">
    <text evidence="3">The sequence shown here is derived from an EMBL/GenBank/DDBJ whole genome shotgun (WGS) entry which is preliminary data.</text>
</comment>
<dbReference type="OrthoDB" id="6328817at2"/>
<dbReference type="SMART" id="SM00850">
    <property type="entry name" value="LytTR"/>
    <property type="match status" value="1"/>
</dbReference>
<gene>
    <name evidence="3" type="ORF">DXV75_14030</name>
</gene>
<evidence type="ECO:0000256" key="1">
    <source>
        <dbReference type="ARBA" id="ARBA00023012"/>
    </source>
</evidence>
<dbReference type="InterPro" id="IPR046947">
    <property type="entry name" value="LytR-like"/>
</dbReference>
<accession>A0A3D8M457</accession>
<dbReference type="AlphaFoldDB" id="A0A3D8M457"/>
<evidence type="ECO:0000313" key="3">
    <source>
        <dbReference type="EMBL" id="RDV24335.1"/>
    </source>
</evidence>